<dbReference type="AlphaFoldDB" id="A0A8H4RUU3"/>
<dbReference type="GO" id="GO:0016020">
    <property type="term" value="C:membrane"/>
    <property type="evidence" value="ECO:0007669"/>
    <property type="project" value="TreeGrafter"/>
</dbReference>
<dbReference type="Gene3D" id="3.40.50.720">
    <property type="entry name" value="NAD(P)-binding Rossmann-like Domain"/>
    <property type="match status" value="1"/>
</dbReference>
<dbReference type="InterPro" id="IPR002347">
    <property type="entry name" value="SDR_fam"/>
</dbReference>
<gene>
    <name evidence="5" type="ORF">G7Y89_g1677</name>
</gene>
<evidence type="ECO:0000256" key="4">
    <source>
        <dbReference type="ARBA" id="ARBA00037096"/>
    </source>
</evidence>
<dbReference type="PROSITE" id="PS00061">
    <property type="entry name" value="ADH_SHORT"/>
    <property type="match status" value="1"/>
</dbReference>
<dbReference type="GO" id="GO:0016491">
    <property type="term" value="F:oxidoreductase activity"/>
    <property type="evidence" value="ECO:0007669"/>
    <property type="project" value="UniProtKB-KW"/>
</dbReference>
<comment type="function">
    <text evidence="4">Putative oxidoreductase.</text>
</comment>
<dbReference type="InterPro" id="IPR020904">
    <property type="entry name" value="Sc_DH/Rdtase_CS"/>
</dbReference>
<dbReference type="Proteomes" id="UP000566819">
    <property type="component" value="Unassembled WGS sequence"/>
</dbReference>
<comment type="caution">
    <text evidence="5">The sequence shown here is derived from an EMBL/GenBank/DDBJ whole genome shotgun (WGS) entry which is preliminary data.</text>
</comment>
<reference evidence="5 6" key="1">
    <citation type="submission" date="2020-03" db="EMBL/GenBank/DDBJ databases">
        <title>Draft Genome Sequence of Cudoniella acicularis.</title>
        <authorList>
            <person name="Buettner E."/>
            <person name="Kellner H."/>
        </authorList>
    </citation>
    <scope>NUCLEOTIDE SEQUENCE [LARGE SCALE GENOMIC DNA]</scope>
    <source>
        <strain evidence="5 6">DSM 108380</strain>
    </source>
</reference>
<keyword evidence="2" id="KW-0521">NADP</keyword>
<evidence type="ECO:0000313" key="6">
    <source>
        <dbReference type="Proteomes" id="UP000566819"/>
    </source>
</evidence>
<evidence type="ECO:0000256" key="2">
    <source>
        <dbReference type="ARBA" id="ARBA00022857"/>
    </source>
</evidence>
<keyword evidence="6" id="KW-1185">Reference proteome</keyword>
<dbReference type="SUPFAM" id="SSF51735">
    <property type="entry name" value="NAD(P)-binding Rossmann-fold domains"/>
    <property type="match status" value="1"/>
</dbReference>
<accession>A0A8H4RUU3</accession>
<dbReference type="InterPro" id="IPR036291">
    <property type="entry name" value="NAD(P)-bd_dom_sf"/>
</dbReference>
<evidence type="ECO:0000256" key="3">
    <source>
        <dbReference type="ARBA" id="ARBA00023002"/>
    </source>
</evidence>
<dbReference type="PANTHER" id="PTHR44196:SF1">
    <property type="entry name" value="DEHYDROGENASE_REDUCTASE SDR FAMILY MEMBER 7B"/>
    <property type="match status" value="1"/>
</dbReference>
<name>A0A8H4RUU3_9HELO</name>
<evidence type="ECO:0000256" key="1">
    <source>
        <dbReference type="ARBA" id="ARBA00006484"/>
    </source>
</evidence>
<evidence type="ECO:0000313" key="5">
    <source>
        <dbReference type="EMBL" id="KAF4636409.1"/>
    </source>
</evidence>
<sequence length="261" mass="28180">MSANISTILVIGATSGIGQAFTKHFHSKGKKIIAAGRRLDRLSALKSTHAGLETIQLDIEDITNLDTNLQHILTTYPSLDSVFIAAGKMDLCDFKDPSTTQTKNIASEITTNLTATISIAHTMIPHFISLKKPTTLITVSSGLAFIPVPYFPVYCATKAGIHSFSVTLRTQLADTNVNVLEVAPPYVATELDTKFKERYIEAQGGADKARVPISLEEYMAEVTGEFEKEGAKEVAVGFAKLGADAWRGTFGPILQNFGMKG</sequence>
<protein>
    <recommendedName>
        <fullName evidence="7">NAD(P)-binding protein</fullName>
    </recommendedName>
</protein>
<evidence type="ECO:0008006" key="7">
    <source>
        <dbReference type="Google" id="ProtNLM"/>
    </source>
</evidence>
<dbReference type="PANTHER" id="PTHR44196">
    <property type="entry name" value="DEHYDROGENASE/REDUCTASE SDR FAMILY MEMBER 7B"/>
    <property type="match status" value="1"/>
</dbReference>
<comment type="similarity">
    <text evidence="1">Belongs to the short-chain dehydrogenases/reductases (SDR) family.</text>
</comment>
<proteinExistence type="inferred from homology"/>
<keyword evidence="3" id="KW-0560">Oxidoreductase</keyword>
<dbReference type="OrthoDB" id="37659at2759"/>
<dbReference type="Pfam" id="PF00106">
    <property type="entry name" value="adh_short"/>
    <property type="match status" value="1"/>
</dbReference>
<dbReference type="PRINTS" id="PR00081">
    <property type="entry name" value="GDHRDH"/>
</dbReference>
<dbReference type="EMBL" id="JAAMPI010000067">
    <property type="protein sequence ID" value="KAF4636409.1"/>
    <property type="molecule type" value="Genomic_DNA"/>
</dbReference>
<organism evidence="5 6">
    <name type="scientific">Cudoniella acicularis</name>
    <dbReference type="NCBI Taxonomy" id="354080"/>
    <lineage>
        <taxon>Eukaryota</taxon>
        <taxon>Fungi</taxon>
        <taxon>Dikarya</taxon>
        <taxon>Ascomycota</taxon>
        <taxon>Pezizomycotina</taxon>
        <taxon>Leotiomycetes</taxon>
        <taxon>Helotiales</taxon>
        <taxon>Tricladiaceae</taxon>
        <taxon>Cudoniella</taxon>
    </lineage>
</organism>